<dbReference type="Proteomes" id="UP001500831">
    <property type="component" value="Unassembled WGS sequence"/>
</dbReference>
<comment type="caution">
    <text evidence="2">The sequence shown here is derived from an EMBL/GenBank/DDBJ whole genome shotgun (WGS) entry which is preliminary data.</text>
</comment>
<organism evidence="2 3">
    <name type="scientific">Streptosporangium fragile</name>
    <dbReference type="NCBI Taxonomy" id="46186"/>
    <lineage>
        <taxon>Bacteria</taxon>
        <taxon>Bacillati</taxon>
        <taxon>Actinomycetota</taxon>
        <taxon>Actinomycetes</taxon>
        <taxon>Streptosporangiales</taxon>
        <taxon>Streptosporangiaceae</taxon>
        <taxon>Streptosporangium</taxon>
    </lineage>
</organism>
<dbReference type="InterPro" id="IPR000944">
    <property type="entry name" value="Tscrpt_reg_Rrf2"/>
</dbReference>
<keyword evidence="3" id="KW-1185">Reference proteome</keyword>
<gene>
    <name evidence="2" type="ORF">GCM10010517_41880</name>
</gene>
<protein>
    <submittedName>
        <fullName evidence="2">Rrf2 family transcriptional regulator</fullName>
    </submittedName>
</protein>
<accession>A0ABN3VZH0</accession>
<proteinExistence type="predicted"/>
<dbReference type="RefSeq" id="WP_344974031.1">
    <property type="nucleotide sequence ID" value="NZ_BAAAVI010000029.1"/>
</dbReference>
<dbReference type="InterPro" id="IPR036390">
    <property type="entry name" value="WH_DNA-bd_sf"/>
</dbReference>
<dbReference type="NCBIfam" id="TIGR00738">
    <property type="entry name" value="rrf2_super"/>
    <property type="match status" value="1"/>
</dbReference>
<keyword evidence="1" id="KW-0238">DNA-binding</keyword>
<dbReference type="PROSITE" id="PS51197">
    <property type="entry name" value="HTH_RRF2_2"/>
    <property type="match status" value="1"/>
</dbReference>
<evidence type="ECO:0000313" key="3">
    <source>
        <dbReference type="Proteomes" id="UP001500831"/>
    </source>
</evidence>
<dbReference type="InterPro" id="IPR036388">
    <property type="entry name" value="WH-like_DNA-bd_sf"/>
</dbReference>
<evidence type="ECO:0000256" key="1">
    <source>
        <dbReference type="ARBA" id="ARBA00023125"/>
    </source>
</evidence>
<dbReference type="PANTHER" id="PTHR33221:SF5">
    <property type="entry name" value="HTH-TYPE TRANSCRIPTIONAL REGULATOR ISCR"/>
    <property type="match status" value="1"/>
</dbReference>
<dbReference type="Gene3D" id="1.10.10.10">
    <property type="entry name" value="Winged helix-like DNA-binding domain superfamily/Winged helix DNA-binding domain"/>
    <property type="match status" value="1"/>
</dbReference>
<sequence>MHVTARGDYALRAMLVIALSDPAPVTSEAMARAQEIPASFLRGILADLRRADLVFAQRGHEGGFTLTRPPADISVGDVLRAVGGDLTSVRGVPTADVTYFGEAVRLRTVWLSIETSINAVVDTVSLAALLSPVAEPARRRGA</sequence>
<dbReference type="EMBL" id="BAAAVI010000029">
    <property type="protein sequence ID" value="GAA2879535.1"/>
    <property type="molecule type" value="Genomic_DNA"/>
</dbReference>
<dbReference type="Pfam" id="PF02082">
    <property type="entry name" value="Rrf2"/>
    <property type="match status" value="1"/>
</dbReference>
<dbReference type="SUPFAM" id="SSF46785">
    <property type="entry name" value="Winged helix' DNA-binding domain"/>
    <property type="match status" value="1"/>
</dbReference>
<dbReference type="PANTHER" id="PTHR33221">
    <property type="entry name" value="WINGED HELIX-TURN-HELIX TRANSCRIPTIONAL REGULATOR, RRF2 FAMILY"/>
    <property type="match status" value="1"/>
</dbReference>
<evidence type="ECO:0000313" key="2">
    <source>
        <dbReference type="EMBL" id="GAA2879535.1"/>
    </source>
</evidence>
<reference evidence="2 3" key="1">
    <citation type="journal article" date="2019" name="Int. J. Syst. Evol. Microbiol.">
        <title>The Global Catalogue of Microorganisms (GCM) 10K type strain sequencing project: providing services to taxonomists for standard genome sequencing and annotation.</title>
        <authorList>
            <consortium name="The Broad Institute Genomics Platform"/>
            <consortium name="The Broad Institute Genome Sequencing Center for Infectious Disease"/>
            <person name="Wu L."/>
            <person name="Ma J."/>
        </authorList>
    </citation>
    <scope>NUCLEOTIDE SEQUENCE [LARGE SCALE GENOMIC DNA]</scope>
    <source>
        <strain evidence="2 3">JCM 6242</strain>
    </source>
</reference>
<name>A0ABN3VZH0_9ACTN</name>